<dbReference type="GO" id="GO:1901678">
    <property type="term" value="P:iron coordination entity transport"/>
    <property type="evidence" value="ECO:0007669"/>
    <property type="project" value="UniProtKB-ARBA"/>
</dbReference>
<comment type="caution">
    <text evidence="8">The sequence shown here is derived from an EMBL/GenBank/DDBJ whole genome shotgun (WGS) entry which is preliminary data.</text>
</comment>
<comment type="similarity">
    <text evidence="2">Belongs to the bacterial solute-binding protein 8 family.</text>
</comment>
<dbReference type="InterPro" id="IPR002491">
    <property type="entry name" value="ABC_transptr_periplasmic_BD"/>
</dbReference>
<feature type="region of interest" description="Disordered" evidence="5">
    <location>
        <begin position="23"/>
        <end position="49"/>
    </location>
</feature>
<evidence type="ECO:0000313" key="8">
    <source>
        <dbReference type="EMBL" id="ROR97099.1"/>
    </source>
</evidence>
<evidence type="ECO:0000256" key="4">
    <source>
        <dbReference type="ARBA" id="ARBA00022729"/>
    </source>
</evidence>
<dbReference type="PANTHER" id="PTHR30532">
    <property type="entry name" value="IRON III DICITRATE-BINDING PERIPLASMIC PROTEIN"/>
    <property type="match status" value="1"/>
</dbReference>
<dbReference type="PROSITE" id="PS51257">
    <property type="entry name" value="PROKAR_LIPOPROTEIN"/>
    <property type="match status" value="1"/>
</dbReference>
<evidence type="ECO:0000256" key="5">
    <source>
        <dbReference type="SAM" id="MobiDB-lite"/>
    </source>
</evidence>
<dbReference type="GO" id="GO:0030288">
    <property type="term" value="C:outer membrane-bounded periplasmic space"/>
    <property type="evidence" value="ECO:0007669"/>
    <property type="project" value="TreeGrafter"/>
</dbReference>
<feature type="chain" id="PRO_5038640865" evidence="6">
    <location>
        <begin position="23"/>
        <end position="357"/>
    </location>
</feature>
<dbReference type="EMBL" id="RKHQ01000001">
    <property type="protein sequence ID" value="ROR97099.1"/>
    <property type="molecule type" value="Genomic_DNA"/>
</dbReference>
<feature type="signal peptide" evidence="6">
    <location>
        <begin position="1"/>
        <end position="22"/>
    </location>
</feature>
<dbReference type="Pfam" id="PF01497">
    <property type="entry name" value="Peripla_BP_2"/>
    <property type="match status" value="1"/>
</dbReference>
<accession>A0A3N2DBC7</accession>
<dbReference type="OrthoDB" id="1846031at2"/>
<feature type="domain" description="Fe/B12 periplasmic-binding" evidence="7">
    <location>
        <begin position="72"/>
        <end position="352"/>
    </location>
</feature>
<evidence type="ECO:0000313" key="9">
    <source>
        <dbReference type="Proteomes" id="UP000275356"/>
    </source>
</evidence>
<feature type="compositionally biased region" description="Low complexity" evidence="5">
    <location>
        <begin position="35"/>
        <end position="49"/>
    </location>
</feature>
<dbReference type="SUPFAM" id="SSF53807">
    <property type="entry name" value="Helical backbone' metal receptor"/>
    <property type="match status" value="1"/>
</dbReference>
<proteinExistence type="inferred from homology"/>
<evidence type="ECO:0000256" key="1">
    <source>
        <dbReference type="ARBA" id="ARBA00004196"/>
    </source>
</evidence>
<gene>
    <name evidence="8" type="ORF">EDD28_1692</name>
</gene>
<feature type="compositionally biased region" description="Polar residues" evidence="5">
    <location>
        <begin position="23"/>
        <end position="32"/>
    </location>
</feature>
<protein>
    <submittedName>
        <fullName evidence="8">Iron complex transport system substrate-binding protein</fullName>
    </submittedName>
</protein>
<keyword evidence="4 6" id="KW-0732">Signal</keyword>
<dbReference type="Gene3D" id="3.40.50.1980">
    <property type="entry name" value="Nitrogenase molybdenum iron protein domain"/>
    <property type="match status" value="2"/>
</dbReference>
<dbReference type="Proteomes" id="UP000275356">
    <property type="component" value="Unassembled WGS sequence"/>
</dbReference>
<reference evidence="8 9" key="1">
    <citation type="submission" date="2018-11" db="EMBL/GenBank/DDBJ databases">
        <title>Sequencing the genomes of 1000 actinobacteria strains.</title>
        <authorList>
            <person name="Klenk H.-P."/>
        </authorList>
    </citation>
    <scope>NUCLEOTIDE SEQUENCE [LARGE SCALE GENOMIC DNA]</scope>
    <source>
        <strain evidence="8 9">DSM 13521</strain>
    </source>
</reference>
<dbReference type="InterPro" id="IPR051313">
    <property type="entry name" value="Bact_iron-sidero_bind"/>
</dbReference>
<keyword evidence="3" id="KW-0813">Transport</keyword>
<evidence type="ECO:0000256" key="6">
    <source>
        <dbReference type="SAM" id="SignalP"/>
    </source>
</evidence>
<dbReference type="RefSeq" id="WP_123739194.1">
    <property type="nucleotide sequence ID" value="NZ_RKHQ01000001.1"/>
</dbReference>
<dbReference type="PROSITE" id="PS50983">
    <property type="entry name" value="FE_B12_PBP"/>
    <property type="match status" value="1"/>
</dbReference>
<sequence>MRVTRALAAIVAAAALGLTACASTNDDGSSAETPADAGTTASGDAGASADGEYPIEIDHAFGTTTLTEKPERVATVNWANHEVPLSLGVVPVGMAAANFADEDGDGLLPWVKDALDELGAETPVLFDESDGIDFEAVADTDPDVILAAYSGLTQEDYDTLSEIAPTVAFPETPWTTSWRDMIRLNSAGMGMAAEGDDLIEELDGLIADAAAANPVLADSSVMFLTHVDVSDLSVVNFYTPADTRVAYFADLGMQTPESIASFEPDPTNPFAGSISAENADVFDDVDVIVTYGDQAMIDSLKADPLLGLMPAIANDAVVLLDGSTAEATAANPTPLQLPYLLDWYVSQLVTAAEKSQP</sequence>
<evidence type="ECO:0000256" key="2">
    <source>
        <dbReference type="ARBA" id="ARBA00008814"/>
    </source>
</evidence>
<dbReference type="AlphaFoldDB" id="A0A3N2DBC7"/>
<dbReference type="PANTHER" id="PTHR30532:SF24">
    <property type="entry name" value="FERRIC ENTEROBACTIN-BINDING PERIPLASMIC PROTEIN FEPB"/>
    <property type="match status" value="1"/>
</dbReference>
<evidence type="ECO:0000256" key="3">
    <source>
        <dbReference type="ARBA" id="ARBA00022448"/>
    </source>
</evidence>
<keyword evidence="9" id="KW-1185">Reference proteome</keyword>
<organism evidence="8 9">
    <name type="scientific">Salana multivorans</name>
    <dbReference type="NCBI Taxonomy" id="120377"/>
    <lineage>
        <taxon>Bacteria</taxon>
        <taxon>Bacillati</taxon>
        <taxon>Actinomycetota</taxon>
        <taxon>Actinomycetes</taxon>
        <taxon>Micrococcales</taxon>
        <taxon>Beutenbergiaceae</taxon>
        <taxon>Salana</taxon>
    </lineage>
</organism>
<name>A0A3N2DBC7_9MICO</name>
<evidence type="ECO:0000259" key="7">
    <source>
        <dbReference type="PROSITE" id="PS50983"/>
    </source>
</evidence>
<comment type="subcellular location">
    <subcellularLocation>
        <location evidence="1">Cell envelope</location>
    </subcellularLocation>
</comment>